<name>A0A0U2L445_9EURY</name>
<dbReference type="AlphaFoldDB" id="A0A0U2L445"/>
<evidence type="ECO:0000313" key="3">
    <source>
        <dbReference type="Proteomes" id="UP000067738"/>
    </source>
</evidence>
<keyword evidence="3" id="KW-1185">Reference proteome</keyword>
<dbReference type="KEGG" id="mmil:sm9_0631"/>
<dbReference type="Proteomes" id="UP000067738">
    <property type="component" value="Chromosome"/>
</dbReference>
<protein>
    <submittedName>
        <fullName evidence="2">Uncharacterized protein</fullName>
    </submittedName>
</protein>
<dbReference type="PATRIC" id="fig|230361.4.peg.653"/>
<reference evidence="2 3" key="1">
    <citation type="submission" date="2015-04" db="EMBL/GenBank/DDBJ databases">
        <title>The complete genome sequence of the rumen methanogen Methanobrevibacter millerae SM9.</title>
        <authorList>
            <person name="Leahy S.C."/>
            <person name="Kelly W.J."/>
            <person name="Pacheco D.M."/>
            <person name="Li D."/>
            <person name="Altermann E."/>
            <person name="Attwood G.T."/>
        </authorList>
    </citation>
    <scope>NUCLEOTIDE SEQUENCE [LARGE SCALE GENOMIC DNA]</scope>
    <source>
        <strain evidence="2 3">SM9</strain>
    </source>
</reference>
<organism evidence="2 3">
    <name type="scientific">Methanobrevibacter millerae</name>
    <dbReference type="NCBI Taxonomy" id="230361"/>
    <lineage>
        <taxon>Archaea</taxon>
        <taxon>Methanobacteriati</taxon>
        <taxon>Methanobacteriota</taxon>
        <taxon>Methanomada group</taxon>
        <taxon>Methanobacteria</taxon>
        <taxon>Methanobacteriales</taxon>
        <taxon>Methanobacteriaceae</taxon>
        <taxon>Methanobrevibacter</taxon>
    </lineage>
</organism>
<dbReference type="EMBL" id="CP011266">
    <property type="protein sequence ID" value="ALT68430.1"/>
    <property type="molecule type" value="Genomic_DNA"/>
</dbReference>
<sequence length="34" mass="4005">MAKVKGTNRRTRQKRSYTKPGSKRGRGVKQTWKK</sequence>
<gene>
    <name evidence="2" type="ORF">sm9_0631</name>
</gene>
<evidence type="ECO:0000256" key="1">
    <source>
        <dbReference type="SAM" id="MobiDB-lite"/>
    </source>
</evidence>
<evidence type="ECO:0000313" key="2">
    <source>
        <dbReference type="EMBL" id="ALT68430.1"/>
    </source>
</evidence>
<proteinExistence type="predicted"/>
<accession>A0A0U2L445</accession>
<feature type="region of interest" description="Disordered" evidence="1">
    <location>
        <begin position="1"/>
        <end position="34"/>
    </location>
</feature>